<evidence type="ECO:0000313" key="3">
    <source>
        <dbReference type="Proteomes" id="UP001549167"/>
    </source>
</evidence>
<protein>
    <submittedName>
        <fullName evidence="2">Uncharacterized protein</fullName>
    </submittedName>
</protein>
<organism evidence="2 3">
    <name type="scientific">Alkalibacillus flavidus</name>
    <dbReference type="NCBI Taxonomy" id="546021"/>
    <lineage>
        <taxon>Bacteria</taxon>
        <taxon>Bacillati</taxon>
        <taxon>Bacillota</taxon>
        <taxon>Bacilli</taxon>
        <taxon>Bacillales</taxon>
        <taxon>Bacillaceae</taxon>
        <taxon>Alkalibacillus</taxon>
    </lineage>
</organism>
<keyword evidence="1" id="KW-0812">Transmembrane</keyword>
<name>A0ABV2KUU5_9BACI</name>
<keyword evidence="3" id="KW-1185">Reference proteome</keyword>
<comment type="caution">
    <text evidence="2">The sequence shown here is derived from an EMBL/GenBank/DDBJ whole genome shotgun (WGS) entry which is preliminary data.</text>
</comment>
<dbReference type="RefSeq" id="WP_354219922.1">
    <property type="nucleotide sequence ID" value="NZ_JBEPMX010000006.1"/>
</dbReference>
<sequence length="49" mass="5276">MSYNTWLMALIGGVLTFVFAGQVNPLIITNVLLGGIVGLLLDMKHEKSS</sequence>
<dbReference type="Proteomes" id="UP001549167">
    <property type="component" value="Unassembled WGS sequence"/>
</dbReference>
<proteinExistence type="predicted"/>
<accession>A0ABV2KUU5</accession>
<keyword evidence="1" id="KW-0472">Membrane</keyword>
<reference evidence="2 3" key="1">
    <citation type="submission" date="2024-06" db="EMBL/GenBank/DDBJ databases">
        <title>Genomic Encyclopedia of Type Strains, Phase IV (KMG-IV): sequencing the most valuable type-strain genomes for metagenomic binning, comparative biology and taxonomic classification.</title>
        <authorList>
            <person name="Goeker M."/>
        </authorList>
    </citation>
    <scope>NUCLEOTIDE SEQUENCE [LARGE SCALE GENOMIC DNA]</scope>
    <source>
        <strain evidence="2 3">DSM 23520</strain>
    </source>
</reference>
<evidence type="ECO:0000313" key="2">
    <source>
        <dbReference type="EMBL" id="MET3683341.1"/>
    </source>
</evidence>
<gene>
    <name evidence="2" type="ORF">ABID56_001436</name>
</gene>
<feature type="transmembrane region" description="Helical" evidence="1">
    <location>
        <begin position="6"/>
        <end position="39"/>
    </location>
</feature>
<dbReference type="EMBL" id="JBEPMX010000006">
    <property type="protein sequence ID" value="MET3683341.1"/>
    <property type="molecule type" value="Genomic_DNA"/>
</dbReference>
<evidence type="ECO:0000256" key="1">
    <source>
        <dbReference type="SAM" id="Phobius"/>
    </source>
</evidence>
<keyword evidence="1" id="KW-1133">Transmembrane helix</keyword>